<comment type="caution">
    <text evidence="1">The sequence shown here is derived from an EMBL/GenBank/DDBJ whole genome shotgun (WGS) entry which is preliminary data.</text>
</comment>
<evidence type="ECO:0000313" key="1">
    <source>
        <dbReference type="EMBL" id="KKN70959.1"/>
    </source>
</evidence>
<accession>A0A0F9SVQ2</accession>
<organism evidence="1">
    <name type="scientific">marine sediment metagenome</name>
    <dbReference type="NCBI Taxonomy" id="412755"/>
    <lineage>
        <taxon>unclassified sequences</taxon>
        <taxon>metagenomes</taxon>
        <taxon>ecological metagenomes</taxon>
    </lineage>
</organism>
<reference evidence="1" key="1">
    <citation type="journal article" date="2015" name="Nature">
        <title>Complex archaea that bridge the gap between prokaryotes and eukaryotes.</title>
        <authorList>
            <person name="Spang A."/>
            <person name="Saw J.H."/>
            <person name="Jorgensen S.L."/>
            <person name="Zaremba-Niedzwiedzka K."/>
            <person name="Martijn J."/>
            <person name="Lind A.E."/>
            <person name="van Eijk R."/>
            <person name="Schleper C."/>
            <person name="Guy L."/>
            <person name="Ettema T.J."/>
        </authorList>
    </citation>
    <scope>NUCLEOTIDE SEQUENCE</scope>
</reference>
<sequence length="1161" mass="125430">MGLFGGRKKQRVTVGHEYSLGMHMVVGHKNMDAVERIRVGEKVAWIPAVLHPDLIIKDSYTSGDDLHVSSSNVFWAAQTITVSGSGYYAILVKLKLLRGAGIIGTTVVNIQGVDVNSEPDDSNIIATSNSITTVSIPTTAGGTWMSFAFDSQVFLATGTKYAIVIRPSGSTVHWRLNQTGSYTGGSVYFNSGGIWVEAAGGAYDAMFEIYLAEGNAPNHTITISSSNLFGGNQKEGGVRGGVDLLFGASDQTQNSYLVSKLDANLPAFRGSMGFVLNQVYVGTSPYPKPWAFFCRRLLKQVNGDAQWNITKAVIRGGTDDGDDLNAAHIIRECLIDNDWGLGFETSDIGSTSFELAADILFDEEFGLSLLWDQTEPIEDFIGSILRTIAGFLYQDLSTGKWVLSLTRDPDLPVIDESTAYGGLIPSGNPTLISFQAGVDPEEQQRGQTFTPSSTFATQRVSVKLGSDDTVSVQVEIQSTTAGLPNGNVLATGTVEGSDMLSVDDLLTDTLGWVIITLDREIVLTDGSQYAVLFYITTPGVATSINFEISTYTAESGPPYGYTGGTYVKSDDFGASWTTPSSSRSDLFFRILSVAPETFDENHIIAVEEFARPSYGEVINQVTVNWWDKIENKPRPVMAQDLALIEKQNNNIIEQNLNHYSVCNASLANKIAERELKLASSMLASIRLRCTRQMSHLKPNDVFKLSWAELGIVQMIVRVIDVDYGSLQKTEVYMTCIEDAFSTAETVYADPPDSEWTDPVNDALDISNIDIIEIPYWILVNDIENQSVVDADYPDASGFLLLAVAPPTSDSLDFETFMQQSGSLPFNSEGVAAFAFNATLTTGMFKEAQNVTIDIENTFGLTSVLDDSYAVIGNEMVKVVSVDTDNNQVTVERGVFDTVPEAHALGDFVYFIGDGYVNIETEYTDGDQPAFKILPRTGNGQLLEASASTQTADLLDSRFIRPYPPGNLKFNTESYPTFLSTAITGGFEITWAHRDRTHATQVGTIVLHTDATDYGPEAGTTYTIKVYDEDDVLARTVTGIAGTAYEYTEAFEISDNGALQKQLRFEIYAVRDGFDSWLLGYDILIKRTLAGAANAVSTTTGSLSNLIAFVGSASATSSASSPGINEVLFVGSSDAVSSVAGILAGFIGNVSASSGATGSLTV</sequence>
<gene>
    <name evidence="1" type="ORF">LCGC14_0425610</name>
</gene>
<name>A0A0F9SVQ2_9ZZZZ</name>
<dbReference type="AlphaFoldDB" id="A0A0F9SVQ2"/>
<dbReference type="EMBL" id="LAZR01000393">
    <property type="protein sequence ID" value="KKN70959.1"/>
    <property type="molecule type" value="Genomic_DNA"/>
</dbReference>
<evidence type="ECO:0008006" key="2">
    <source>
        <dbReference type="Google" id="ProtNLM"/>
    </source>
</evidence>
<protein>
    <recommendedName>
        <fullName evidence="2">Tip attachment protein J domain-containing protein</fullName>
    </recommendedName>
</protein>
<proteinExistence type="predicted"/>